<dbReference type="InterPro" id="IPR000719">
    <property type="entry name" value="Prot_kinase_dom"/>
</dbReference>
<evidence type="ECO:0000256" key="5">
    <source>
        <dbReference type="SAM" id="Phobius"/>
    </source>
</evidence>
<keyword evidence="3 7" id="KW-0418">Kinase</keyword>
<evidence type="ECO:0000256" key="3">
    <source>
        <dbReference type="ARBA" id="ARBA00022777"/>
    </source>
</evidence>
<keyword evidence="5" id="KW-0812">Transmembrane</keyword>
<keyword evidence="5" id="KW-0472">Membrane</keyword>
<dbReference type="Pfam" id="PF00069">
    <property type="entry name" value="Pkinase"/>
    <property type="match status" value="1"/>
</dbReference>
<dbReference type="OrthoDB" id="6111975at2"/>
<keyword evidence="5" id="KW-1133">Transmembrane helix</keyword>
<dbReference type="Gene3D" id="3.30.200.20">
    <property type="entry name" value="Phosphorylase Kinase, domain 1"/>
    <property type="match status" value="1"/>
</dbReference>
<evidence type="ECO:0000313" key="8">
    <source>
        <dbReference type="Proteomes" id="UP000214646"/>
    </source>
</evidence>
<dbReference type="EMBL" id="NIDE01000003">
    <property type="protein sequence ID" value="OWK44365.1"/>
    <property type="molecule type" value="Genomic_DNA"/>
</dbReference>
<name>A0A225E6S3_9BACT</name>
<dbReference type="GO" id="GO:0004674">
    <property type="term" value="F:protein serine/threonine kinase activity"/>
    <property type="evidence" value="ECO:0007669"/>
    <property type="project" value="UniProtKB-KW"/>
</dbReference>
<keyword evidence="8" id="KW-1185">Reference proteome</keyword>
<evidence type="ECO:0000313" key="7">
    <source>
        <dbReference type="EMBL" id="OWK44365.1"/>
    </source>
</evidence>
<dbReference type="CDD" id="cd14014">
    <property type="entry name" value="STKc_PknB_like"/>
    <property type="match status" value="1"/>
</dbReference>
<evidence type="ECO:0000256" key="2">
    <source>
        <dbReference type="ARBA" id="ARBA00022741"/>
    </source>
</evidence>
<keyword evidence="4" id="KW-0067">ATP-binding</keyword>
<keyword evidence="2" id="KW-0547">Nucleotide-binding</keyword>
<dbReference type="Gene3D" id="1.10.510.10">
    <property type="entry name" value="Transferase(Phosphotransferase) domain 1"/>
    <property type="match status" value="1"/>
</dbReference>
<dbReference type="AlphaFoldDB" id="A0A225E6S3"/>
<accession>A0A225E6S3</accession>
<dbReference type="Proteomes" id="UP000214646">
    <property type="component" value="Unassembled WGS sequence"/>
</dbReference>
<dbReference type="PANTHER" id="PTHR43289:SF6">
    <property type="entry name" value="SERINE_THREONINE-PROTEIN KINASE NEKL-3"/>
    <property type="match status" value="1"/>
</dbReference>
<evidence type="ECO:0000256" key="4">
    <source>
        <dbReference type="ARBA" id="ARBA00022840"/>
    </source>
</evidence>
<dbReference type="GO" id="GO:0005524">
    <property type="term" value="F:ATP binding"/>
    <property type="evidence" value="ECO:0007669"/>
    <property type="project" value="UniProtKB-KW"/>
</dbReference>
<dbReference type="InterPro" id="IPR011009">
    <property type="entry name" value="Kinase-like_dom_sf"/>
</dbReference>
<sequence length="488" mass="51129">MTSPNAVPDVTRTAFLDRARHSGVLVGAQLDRAAAALSADVRTGAEAAVALVADGTLTRFQADRLLTGKYNGLVLGQYLILDQIWKGSTGRVYRARHRTMNRLVAVKVFAPDQTQEPVRRARFQTETRAAARLAHPNVVTILDSNEVNDRIYLVLEYVDGASADHVLRRVGSLKVSRACEIVRQAALGLQHAHEKGTPHGVVYPGNILVGRVGGSGHGGSESTAPGRPVRPEVKVTNFGVARAIESDAVATSGCDPADFRAPEALAEDGTPGPRADLYGLGCTLFYLLTGRPPFPGGTAKEKASQHLFTAPPPVELLRPDVPPAVAAIVRALLSKKPADRLGSAAEVAIRLEPFAESDDPAVGVDFNLDALPGGPPSFMSSAPSAIHPVLTGAHPVPAERPLPPAVATAAVRSAAVAVEVPDASPWAGIEISPTFDAGDGVTPIAIPRRIATPPRRGIMPMTIVALALTVLFGTLIASAIAARLMGAW</sequence>
<reference evidence="8" key="1">
    <citation type="submission" date="2017-06" db="EMBL/GenBank/DDBJ databases">
        <title>Genome analysis of Fimbriiglobus ruber SP5, the first member of the order Planctomycetales with confirmed chitinolytic capability.</title>
        <authorList>
            <person name="Ravin N.V."/>
            <person name="Rakitin A.L."/>
            <person name="Ivanova A.A."/>
            <person name="Beletsky A.V."/>
            <person name="Kulichevskaya I.S."/>
            <person name="Mardanov A.V."/>
            <person name="Dedysh S.N."/>
        </authorList>
    </citation>
    <scope>NUCLEOTIDE SEQUENCE [LARGE SCALE GENOMIC DNA]</scope>
    <source>
        <strain evidence="8">SP5</strain>
    </source>
</reference>
<evidence type="ECO:0000256" key="1">
    <source>
        <dbReference type="ARBA" id="ARBA00022679"/>
    </source>
</evidence>
<feature type="domain" description="Protein kinase" evidence="6">
    <location>
        <begin position="78"/>
        <end position="355"/>
    </location>
</feature>
<dbReference type="RefSeq" id="WP_161967324.1">
    <property type="nucleotide sequence ID" value="NZ_NIDE01000003.1"/>
</dbReference>
<dbReference type="SUPFAM" id="SSF56112">
    <property type="entry name" value="Protein kinase-like (PK-like)"/>
    <property type="match status" value="1"/>
</dbReference>
<dbReference type="PANTHER" id="PTHR43289">
    <property type="entry name" value="MITOGEN-ACTIVATED PROTEIN KINASE KINASE KINASE 20-RELATED"/>
    <property type="match status" value="1"/>
</dbReference>
<keyword evidence="7" id="KW-0723">Serine/threonine-protein kinase</keyword>
<organism evidence="7 8">
    <name type="scientific">Fimbriiglobus ruber</name>
    <dbReference type="NCBI Taxonomy" id="1908690"/>
    <lineage>
        <taxon>Bacteria</taxon>
        <taxon>Pseudomonadati</taxon>
        <taxon>Planctomycetota</taxon>
        <taxon>Planctomycetia</taxon>
        <taxon>Gemmatales</taxon>
        <taxon>Gemmataceae</taxon>
        <taxon>Fimbriiglobus</taxon>
    </lineage>
</organism>
<evidence type="ECO:0000259" key="6">
    <source>
        <dbReference type="PROSITE" id="PS50011"/>
    </source>
</evidence>
<keyword evidence="1" id="KW-0808">Transferase</keyword>
<comment type="caution">
    <text evidence="7">The sequence shown here is derived from an EMBL/GenBank/DDBJ whole genome shotgun (WGS) entry which is preliminary data.</text>
</comment>
<dbReference type="PROSITE" id="PS50011">
    <property type="entry name" value="PROTEIN_KINASE_DOM"/>
    <property type="match status" value="1"/>
</dbReference>
<proteinExistence type="predicted"/>
<feature type="transmembrane region" description="Helical" evidence="5">
    <location>
        <begin position="458"/>
        <end position="482"/>
    </location>
</feature>
<gene>
    <name evidence="7" type="ORF">FRUB_02297</name>
</gene>
<protein>
    <submittedName>
        <fullName evidence="7">Serine/threonine protein kinase PrkC, regulator of stationary phase</fullName>
    </submittedName>
</protein>